<sequence length="272" mass="28747">MSELPESPAAQAELLAPAAAPSSPGLRLREAREARGLSIDEVTQAIKFGARQIEAIEHDDFGRLPGSTFVRGIIRSYAKLLQIDAEPLLAMLDKERPAVDNGVRAPEDTGAQLPLPGERRSLVPLLALLLALAAVAVAVATHFNWPASGRGAGELPPKSVPAPIIPGQLAQPALQVEQPASVAPAVAAATPAADSRQLTFAFQGKSWVEVKDATQKTIFSQNNLGGTRQVVSGKPPFDVVIGNASAVQLQYGERTIDLRPYTKVEVARLTLP</sequence>
<name>A0A1J5S4V5_9ZZZZ</name>
<dbReference type="Pfam" id="PF13464">
    <property type="entry name" value="RodZ_C"/>
    <property type="match status" value="1"/>
</dbReference>
<dbReference type="CDD" id="cd00093">
    <property type="entry name" value="HTH_XRE"/>
    <property type="match status" value="1"/>
</dbReference>
<reference evidence="3" key="1">
    <citation type="submission" date="2016-10" db="EMBL/GenBank/DDBJ databases">
        <title>Sequence of Gallionella enrichment culture.</title>
        <authorList>
            <person name="Poehlein A."/>
            <person name="Muehling M."/>
            <person name="Daniel R."/>
        </authorList>
    </citation>
    <scope>NUCLEOTIDE SEQUENCE</scope>
</reference>
<dbReference type="PANTHER" id="PTHR34475">
    <property type="match status" value="1"/>
</dbReference>
<accession>A0A1J5S4V5</accession>
<organism evidence="3">
    <name type="scientific">mine drainage metagenome</name>
    <dbReference type="NCBI Taxonomy" id="410659"/>
    <lineage>
        <taxon>unclassified sequences</taxon>
        <taxon>metagenomes</taxon>
        <taxon>ecological metagenomes</taxon>
    </lineage>
</organism>
<dbReference type="Gene3D" id="1.10.260.40">
    <property type="entry name" value="lambda repressor-like DNA-binding domains"/>
    <property type="match status" value="1"/>
</dbReference>
<dbReference type="AlphaFoldDB" id="A0A1J5S4V5"/>
<dbReference type="Pfam" id="PF13413">
    <property type="entry name" value="HTH_25"/>
    <property type="match status" value="1"/>
</dbReference>
<feature type="region of interest" description="Disordered" evidence="1">
    <location>
        <begin position="1"/>
        <end position="26"/>
    </location>
</feature>
<feature type="domain" description="Cytoskeleton protein RodZ-like C-terminal" evidence="2">
    <location>
        <begin position="200"/>
        <end position="270"/>
    </location>
</feature>
<comment type="caution">
    <text evidence="3">The sequence shown here is derived from an EMBL/GenBank/DDBJ whole genome shotgun (WGS) entry which is preliminary data.</text>
</comment>
<protein>
    <submittedName>
        <fullName evidence="3">Cytoskeleton protein RodZ</fullName>
    </submittedName>
</protein>
<dbReference type="InterPro" id="IPR010982">
    <property type="entry name" value="Lambda_DNA-bd_dom_sf"/>
</dbReference>
<dbReference type="InterPro" id="IPR025194">
    <property type="entry name" value="RodZ-like_C"/>
</dbReference>
<evidence type="ECO:0000313" key="3">
    <source>
        <dbReference type="EMBL" id="OIQ96795.1"/>
    </source>
</evidence>
<proteinExistence type="predicted"/>
<dbReference type="EMBL" id="MLJW01000143">
    <property type="protein sequence ID" value="OIQ96795.1"/>
    <property type="molecule type" value="Genomic_DNA"/>
</dbReference>
<dbReference type="InterPro" id="IPR001387">
    <property type="entry name" value="Cro/C1-type_HTH"/>
</dbReference>
<evidence type="ECO:0000259" key="2">
    <source>
        <dbReference type="Pfam" id="PF13464"/>
    </source>
</evidence>
<evidence type="ECO:0000256" key="1">
    <source>
        <dbReference type="SAM" id="MobiDB-lite"/>
    </source>
</evidence>
<dbReference type="GO" id="GO:0003677">
    <property type="term" value="F:DNA binding"/>
    <property type="evidence" value="ECO:0007669"/>
    <property type="project" value="InterPro"/>
</dbReference>
<dbReference type="SUPFAM" id="SSF47413">
    <property type="entry name" value="lambda repressor-like DNA-binding domains"/>
    <property type="match status" value="1"/>
</dbReference>
<gene>
    <name evidence="3" type="primary">rodZ_6</name>
    <name evidence="3" type="ORF">GALL_212580</name>
</gene>
<dbReference type="PANTHER" id="PTHR34475:SF1">
    <property type="entry name" value="CYTOSKELETON PROTEIN RODZ"/>
    <property type="match status" value="1"/>
</dbReference>
<dbReference type="InterPro" id="IPR050400">
    <property type="entry name" value="Bact_Cytoskel_RodZ"/>
</dbReference>